<feature type="domain" description="HTH rpiR-type" evidence="4">
    <location>
        <begin position="7"/>
        <end position="83"/>
    </location>
</feature>
<dbReference type="Gene3D" id="1.10.10.10">
    <property type="entry name" value="Winged helix-like DNA-binding domain superfamily/Winged helix DNA-binding domain"/>
    <property type="match status" value="1"/>
</dbReference>
<evidence type="ECO:0000256" key="1">
    <source>
        <dbReference type="ARBA" id="ARBA00023015"/>
    </source>
</evidence>
<evidence type="ECO:0000313" key="7">
    <source>
        <dbReference type="Proteomes" id="UP000078070"/>
    </source>
</evidence>
<dbReference type="Pfam" id="PF01418">
    <property type="entry name" value="HTH_6"/>
    <property type="match status" value="1"/>
</dbReference>
<dbReference type="GO" id="GO:0097367">
    <property type="term" value="F:carbohydrate derivative binding"/>
    <property type="evidence" value="ECO:0007669"/>
    <property type="project" value="InterPro"/>
</dbReference>
<name>A0A1A9F2W6_9GAMM</name>
<keyword evidence="2" id="KW-0238">DNA-binding</keyword>
<dbReference type="EMBL" id="CP015839">
    <property type="protein sequence ID" value="ANG64556.1"/>
    <property type="molecule type" value="Genomic_DNA"/>
</dbReference>
<evidence type="ECO:0000256" key="2">
    <source>
        <dbReference type="ARBA" id="ARBA00023125"/>
    </source>
</evidence>
<dbReference type="Gene3D" id="3.40.50.10490">
    <property type="entry name" value="Glucose-6-phosphate isomerase like protein, domain 1"/>
    <property type="match status" value="1"/>
</dbReference>
<dbReference type="CDD" id="cd05013">
    <property type="entry name" value="SIS_RpiR"/>
    <property type="match status" value="1"/>
</dbReference>
<dbReference type="PANTHER" id="PTHR30514">
    <property type="entry name" value="GLUCOKINASE"/>
    <property type="match status" value="1"/>
</dbReference>
<gene>
    <name evidence="6" type="ORF">A8C75_20155</name>
</gene>
<sequence length="294" mass="31686">MTPPAAPDIVSALKDNTNAMSKADQRLAEVILSDVDRAVHASTTELAQWSDTSTPTVTRFCRKLGFKNLREFKVHLAQARAVGVRFLAGQTSSGSHSEAAEQVVRRAQQALEMQLALLDSETIQQAVSALQHAGRIAVFGSGGGSTIVAQDVEHRLFRLGLAVNAYQDSQMLQMVAATLKKGDVLLAISTSGRFADLANACDIARGYDATVIGMTRPDAPLCAHLDILLPVDIPEEKSFVNQPTASRYALLAVIDVLASELAIAIGERALENVRRIKHHLVAYRDHDDSQPLGD</sequence>
<dbReference type="PROSITE" id="PS51071">
    <property type="entry name" value="HTH_RPIR"/>
    <property type="match status" value="1"/>
</dbReference>
<keyword evidence="1" id="KW-0805">Transcription regulation</keyword>
<dbReference type="InterPro" id="IPR009057">
    <property type="entry name" value="Homeodomain-like_sf"/>
</dbReference>
<reference evidence="7" key="1">
    <citation type="submission" date="2016-05" db="EMBL/GenBank/DDBJ databases">
        <authorList>
            <person name="Baek K."/>
            <person name="Yang S.-J."/>
        </authorList>
    </citation>
    <scope>NUCLEOTIDE SEQUENCE [LARGE SCALE GENOMIC DNA]</scope>
    <source>
        <strain evidence="7">ST58-10</strain>
    </source>
</reference>
<evidence type="ECO:0000313" key="6">
    <source>
        <dbReference type="EMBL" id="ANG64556.1"/>
    </source>
</evidence>
<dbReference type="KEGG" id="mars:A8C75_20155"/>
<dbReference type="PROSITE" id="PS51464">
    <property type="entry name" value="SIS"/>
    <property type="match status" value="1"/>
</dbReference>
<dbReference type="GO" id="GO:0003677">
    <property type="term" value="F:DNA binding"/>
    <property type="evidence" value="ECO:0007669"/>
    <property type="project" value="UniProtKB-KW"/>
</dbReference>
<accession>A0A1A9F2W6</accession>
<protein>
    <recommendedName>
        <fullName evidence="8">RpiR family transcriptional regulator</fullName>
    </recommendedName>
</protein>
<evidence type="ECO:0000259" key="5">
    <source>
        <dbReference type="PROSITE" id="PS51464"/>
    </source>
</evidence>
<dbReference type="InterPro" id="IPR000281">
    <property type="entry name" value="HTH_RpiR"/>
</dbReference>
<dbReference type="GO" id="GO:1901135">
    <property type="term" value="P:carbohydrate derivative metabolic process"/>
    <property type="evidence" value="ECO:0007669"/>
    <property type="project" value="InterPro"/>
</dbReference>
<dbReference type="InterPro" id="IPR046348">
    <property type="entry name" value="SIS_dom_sf"/>
</dbReference>
<dbReference type="SUPFAM" id="SSF46689">
    <property type="entry name" value="Homeodomain-like"/>
    <property type="match status" value="1"/>
</dbReference>
<dbReference type="SUPFAM" id="SSF53697">
    <property type="entry name" value="SIS domain"/>
    <property type="match status" value="1"/>
</dbReference>
<dbReference type="AlphaFoldDB" id="A0A1A9F2W6"/>
<keyword evidence="7" id="KW-1185">Reference proteome</keyword>
<dbReference type="InterPro" id="IPR001347">
    <property type="entry name" value="SIS_dom"/>
</dbReference>
<dbReference type="STRING" id="1821621.A8C75_20155"/>
<dbReference type="RefSeq" id="WP_067293130.1">
    <property type="nucleotide sequence ID" value="NZ_CP015839.1"/>
</dbReference>
<evidence type="ECO:0000259" key="4">
    <source>
        <dbReference type="PROSITE" id="PS51071"/>
    </source>
</evidence>
<dbReference type="Pfam" id="PF01380">
    <property type="entry name" value="SIS"/>
    <property type="match status" value="1"/>
</dbReference>
<proteinExistence type="predicted"/>
<dbReference type="Proteomes" id="UP000078070">
    <property type="component" value="Chromosome"/>
</dbReference>
<evidence type="ECO:0000256" key="3">
    <source>
        <dbReference type="ARBA" id="ARBA00023163"/>
    </source>
</evidence>
<dbReference type="OrthoDB" id="8582409at2"/>
<dbReference type="PANTHER" id="PTHR30514:SF1">
    <property type="entry name" value="HTH-TYPE TRANSCRIPTIONAL REGULATOR HEXR-RELATED"/>
    <property type="match status" value="1"/>
</dbReference>
<keyword evidence="3" id="KW-0804">Transcription</keyword>
<dbReference type="InterPro" id="IPR047640">
    <property type="entry name" value="RpiR-like"/>
</dbReference>
<dbReference type="InterPro" id="IPR036388">
    <property type="entry name" value="WH-like_DNA-bd_sf"/>
</dbReference>
<reference evidence="6 7" key="2">
    <citation type="journal article" date="2018" name="Int. J. Syst. Evol. Microbiol.">
        <title>Marinobacterium aestuarii sp. nov., a benzene-degrading marine bacterium isolated from estuary sediment.</title>
        <authorList>
            <person name="Bae S.S."/>
            <person name="Jung J."/>
            <person name="Chung D."/>
            <person name="Baek K."/>
        </authorList>
    </citation>
    <scope>NUCLEOTIDE SEQUENCE [LARGE SCALE GENOMIC DNA]</scope>
    <source>
        <strain evidence="6 7">ST58-10</strain>
    </source>
</reference>
<organism evidence="6 7">
    <name type="scientific">Marinobacterium aestuarii</name>
    <dbReference type="NCBI Taxonomy" id="1821621"/>
    <lineage>
        <taxon>Bacteria</taxon>
        <taxon>Pseudomonadati</taxon>
        <taxon>Pseudomonadota</taxon>
        <taxon>Gammaproteobacteria</taxon>
        <taxon>Oceanospirillales</taxon>
        <taxon>Oceanospirillaceae</taxon>
        <taxon>Marinobacterium</taxon>
    </lineage>
</organism>
<dbReference type="InterPro" id="IPR035472">
    <property type="entry name" value="RpiR-like_SIS"/>
</dbReference>
<feature type="domain" description="SIS" evidence="5">
    <location>
        <begin position="126"/>
        <end position="267"/>
    </location>
</feature>
<evidence type="ECO:0008006" key="8">
    <source>
        <dbReference type="Google" id="ProtNLM"/>
    </source>
</evidence>
<dbReference type="GO" id="GO:0003700">
    <property type="term" value="F:DNA-binding transcription factor activity"/>
    <property type="evidence" value="ECO:0007669"/>
    <property type="project" value="InterPro"/>
</dbReference>